<sequence>MIRIVYLYLAFVATNVVAQETSRIKLKGKVTSDVSVLEGIYVINLKSEQALVTDKEGNFSILAKVGDTLLFTEAQFKEVRIGLTQKDFEQEMLTIKMMPIVNQLREVIVRNGINAVSMGIIPKGQKTYTPAERKLYTASNLNASANAGTMMGGSISADPLLNWISGRTKMLKKEVEVEKKESYLRQLENMFTIDYFVSKLKIPSEYVKGFEYYIVENERFVTILKSKNVAMTTFLIGELATKYKEIIASEN</sequence>
<gene>
    <name evidence="1" type="ORF">E0I61_06870</name>
</gene>
<organism evidence="1 2">
    <name type="scientific">Flavobacterium ranwuense</name>
    <dbReference type="NCBI Taxonomy" id="2541725"/>
    <lineage>
        <taxon>Bacteria</taxon>
        <taxon>Pseudomonadati</taxon>
        <taxon>Bacteroidota</taxon>
        <taxon>Flavobacteriia</taxon>
        <taxon>Flavobacteriales</taxon>
        <taxon>Flavobacteriaceae</taxon>
        <taxon>Flavobacterium</taxon>
    </lineage>
</organism>
<evidence type="ECO:0000313" key="2">
    <source>
        <dbReference type="Proteomes" id="UP000294685"/>
    </source>
</evidence>
<dbReference type="Proteomes" id="UP000294685">
    <property type="component" value="Unassembled WGS sequence"/>
</dbReference>
<dbReference type="RefSeq" id="WP_132070315.1">
    <property type="nucleotide sequence ID" value="NZ_SMLH01000003.1"/>
</dbReference>
<evidence type="ECO:0000313" key="1">
    <source>
        <dbReference type="EMBL" id="TDE29697.1"/>
    </source>
</evidence>
<dbReference type="InterPro" id="IPR008969">
    <property type="entry name" value="CarboxyPept-like_regulatory"/>
</dbReference>
<dbReference type="EMBL" id="SMLH01000003">
    <property type="protein sequence ID" value="TDE29697.1"/>
    <property type="molecule type" value="Genomic_DNA"/>
</dbReference>
<accession>A0ABY2DRW0</accession>
<proteinExistence type="predicted"/>
<comment type="caution">
    <text evidence="1">The sequence shown here is derived from an EMBL/GenBank/DDBJ whole genome shotgun (WGS) entry which is preliminary data.</text>
</comment>
<protein>
    <recommendedName>
        <fullName evidence="3">Carboxypeptidase-like protein</fullName>
    </recommendedName>
</protein>
<reference evidence="1 2" key="1">
    <citation type="submission" date="2019-03" db="EMBL/GenBank/DDBJ databases">
        <title>Novel species of Flavobacterium.</title>
        <authorList>
            <person name="Liu Q."/>
            <person name="Xin Y.-H."/>
        </authorList>
    </citation>
    <scope>NUCLEOTIDE SEQUENCE [LARGE SCALE GENOMIC DNA]</scope>
    <source>
        <strain evidence="1 2">LB2P22</strain>
    </source>
</reference>
<dbReference type="SUPFAM" id="SSF49464">
    <property type="entry name" value="Carboxypeptidase regulatory domain-like"/>
    <property type="match status" value="1"/>
</dbReference>
<evidence type="ECO:0008006" key="3">
    <source>
        <dbReference type="Google" id="ProtNLM"/>
    </source>
</evidence>
<name>A0ABY2DRW0_9FLAO</name>
<keyword evidence="2" id="KW-1185">Reference proteome</keyword>